<feature type="compositionally biased region" description="Basic and acidic residues" evidence="1">
    <location>
        <begin position="193"/>
        <end position="202"/>
    </location>
</feature>
<dbReference type="EMBL" id="JAUTXT010000003">
    <property type="protein sequence ID" value="KAK3679079.1"/>
    <property type="molecule type" value="Genomic_DNA"/>
</dbReference>
<accession>A0AAE1C5Q4</accession>
<gene>
    <name evidence="2" type="ORF">LTR78_001532</name>
</gene>
<feature type="region of interest" description="Disordered" evidence="1">
    <location>
        <begin position="94"/>
        <end position="113"/>
    </location>
</feature>
<organism evidence="2 3">
    <name type="scientific">Recurvomyces mirabilis</name>
    <dbReference type="NCBI Taxonomy" id="574656"/>
    <lineage>
        <taxon>Eukaryota</taxon>
        <taxon>Fungi</taxon>
        <taxon>Dikarya</taxon>
        <taxon>Ascomycota</taxon>
        <taxon>Pezizomycotina</taxon>
        <taxon>Dothideomycetes</taxon>
        <taxon>Dothideomycetidae</taxon>
        <taxon>Mycosphaerellales</taxon>
        <taxon>Teratosphaeriaceae</taxon>
        <taxon>Recurvomyces</taxon>
    </lineage>
</organism>
<feature type="region of interest" description="Disordered" evidence="1">
    <location>
        <begin position="314"/>
        <end position="336"/>
    </location>
</feature>
<evidence type="ECO:0000313" key="2">
    <source>
        <dbReference type="EMBL" id="KAK3679079.1"/>
    </source>
</evidence>
<feature type="region of interest" description="Disordered" evidence="1">
    <location>
        <begin position="56"/>
        <end position="85"/>
    </location>
</feature>
<proteinExistence type="predicted"/>
<dbReference type="Proteomes" id="UP001274830">
    <property type="component" value="Unassembled WGS sequence"/>
</dbReference>
<name>A0AAE1C5Q4_9PEZI</name>
<comment type="caution">
    <text evidence="2">The sequence shown here is derived from an EMBL/GenBank/DDBJ whole genome shotgun (WGS) entry which is preliminary data.</text>
</comment>
<feature type="compositionally biased region" description="Low complexity" evidence="1">
    <location>
        <begin position="26"/>
        <end position="37"/>
    </location>
</feature>
<evidence type="ECO:0000256" key="1">
    <source>
        <dbReference type="SAM" id="MobiDB-lite"/>
    </source>
</evidence>
<feature type="region of interest" description="Disordered" evidence="1">
    <location>
        <begin position="136"/>
        <end position="202"/>
    </location>
</feature>
<keyword evidence="3" id="KW-1185">Reference proteome</keyword>
<feature type="region of interest" description="Disordered" evidence="1">
    <location>
        <begin position="21"/>
        <end position="43"/>
    </location>
</feature>
<evidence type="ECO:0000313" key="3">
    <source>
        <dbReference type="Proteomes" id="UP001274830"/>
    </source>
</evidence>
<protein>
    <submittedName>
        <fullName evidence="2">Uncharacterized protein</fullName>
    </submittedName>
</protein>
<reference evidence="2" key="1">
    <citation type="submission" date="2023-07" db="EMBL/GenBank/DDBJ databases">
        <title>Black Yeasts Isolated from many extreme environments.</title>
        <authorList>
            <person name="Coleine C."/>
            <person name="Stajich J.E."/>
            <person name="Selbmann L."/>
        </authorList>
    </citation>
    <scope>NUCLEOTIDE SEQUENCE</scope>
    <source>
        <strain evidence="2">CCFEE 5485</strain>
    </source>
</reference>
<dbReference type="AlphaFoldDB" id="A0AAE1C5Q4"/>
<feature type="compositionally biased region" description="Basic and acidic residues" evidence="1">
    <location>
        <begin position="136"/>
        <end position="180"/>
    </location>
</feature>
<sequence>MNKLKSVFKKKREQEVLFVSKDFYDPSSKATSSSNSPPVVPRESKVFNHSTWFENPQSIGMQGWPSRAPPDPPAQATQASGEAGMFGYYAPLASTNTEPRMTAQRPPAELGPERQTVTGHIINMPEYIPYQPAADDRVRAEENARQERAAAQENIRRDRLADEQAQARRERAAEEERAQQQDRLAAQRRAKQRNLEAAEEKEKQERLAAEEVLIFRKQNASVKNVRHVRDLIREKYRLDIEVWRRKRVQVDARFKIEEDARKADAILEEIVSIVSDWDNDVFDTPEEWEMAEEIKNGIPKLDEPYVLWRTSPPWDPSRLERSSQIAHADGQYNSVN</sequence>